<name>A0A6P6VDA5_COFAR</name>
<reference evidence="3" key="1">
    <citation type="journal article" date="2025" name="Foods">
        <title>Unveiling the Microbial Signatures of Arabica Coffee Cherries: Insights into Ripeness Specific Diversity, Functional Traits, and Implications for Quality and Safety.</title>
        <authorList>
            <consortium name="RefSeq"/>
            <person name="Tenea G.N."/>
            <person name="Cifuentes V."/>
            <person name="Reyes P."/>
            <person name="Cevallos-Vallejos M."/>
        </authorList>
    </citation>
    <scope>NUCLEOTIDE SEQUENCE [LARGE SCALE GENOMIC DNA]</scope>
</reference>
<organism evidence="3 4">
    <name type="scientific">Coffea arabica</name>
    <name type="common">Arabian coffee</name>
    <dbReference type="NCBI Taxonomy" id="13443"/>
    <lineage>
        <taxon>Eukaryota</taxon>
        <taxon>Viridiplantae</taxon>
        <taxon>Streptophyta</taxon>
        <taxon>Embryophyta</taxon>
        <taxon>Tracheophyta</taxon>
        <taxon>Spermatophyta</taxon>
        <taxon>Magnoliopsida</taxon>
        <taxon>eudicotyledons</taxon>
        <taxon>Gunneridae</taxon>
        <taxon>Pentapetalae</taxon>
        <taxon>asterids</taxon>
        <taxon>lamiids</taxon>
        <taxon>Gentianales</taxon>
        <taxon>Rubiaceae</taxon>
        <taxon>Ixoroideae</taxon>
        <taxon>Gardenieae complex</taxon>
        <taxon>Bertiereae - Coffeeae clade</taxon>
        <taxon>Coffeeae</taxon>
        <taxon>Coffea</taxon>
    </lineage>
</organism>
<dbReference type="PANTHER" id="PTHR34937">
    <property type="entry name" value="OS08G0559800 PROTEIN"/>
    <property type="match status" value="1"/>
</dbReference>
<feature type="coiled-coil region" evidence="1">
    <location>
        <begin position="190"/>
        <end position="263"/>
    </location>
</feature>
<feature type="coiled-coil region" evidence="1">
    <location>
        <begin position="562"/>
        <end position="638"/>
    </location>
</feature>
<feature type="coiled-coil region" evidence="1">
    <location>
        <begin position="474"/>
        <end position="536"/>
    </location>
</feature>
<dbReference type="AlphaFoldDB" id="A0A6P6VDA5"/>
<dbReference type="RefSeq" id="XP_027099952.2">
    <property type="nucleotide sequence ID" value="XM_027244151.2"/>
</dbReference>
<keyword evidence="3" id="KW-1185">Reference proteome</keyword>
<accession>A0A6P6VDA5</accession>
<dbReference type="GeneID" id="113719111"/>
<proteinExistence type="predicted"/>
<protein>
    <submittedName>
        <fullName evidence="4">Uncharacterized protein At3g49055-like</fullName>
    </submittedName>
</protein>
<gene>
    <name evidence="4" type="primary">LOC113719111</name>
</gene>
<dbReference type="OrthoDB" id="1682775at2759"/>
<reference evidence="4" key="2">
    <citation type="submission" date="2025-08" db="UniProtKB">
        <authorList>
            <consortium name="RefSeq"/>
        </authorList>
    </citation>
    <scope>IDENTIFICATION</scope>
    <source>
        <tissue evidence="4">Leaves</tissue>
    </source>
</reference>
<evidence type="ECO:0000313" key="3">
    <source>
        <dbReference type="Proteomes" id="UP001652660"/>
    </source>
</evidence>
<feature type="coiled-coil region" evidence="1">
    <location>
        <begin position="39"/>
        <end position="108"/>
    </location>
</feature>
<dbReference type="PANTHER" id="PTHR34937:SF1">
    <property type="entry name" value="PARAMYOSIN"/>
    <property type="match status" value="1"/>
</dbReference>
<feature type="compositionally biased region" description="Acidic residues" evidence="2">
    <location>
        <begin position="1"/>
        <end position="22"/>
    </location>
</feature>
<evidence type="ECO:0000313" key="4">
    <source>
        <dbReference type="RefSeq" id="XP_027099952.2"/>
    </source>
</evidence>
<sequence length="685" mass="77954">MAGAGDEEQDAVLSDVEEDDPVSIDVKSTAPEEISVEKFKELLVELDRERQAREAVENSKSELQVSFNRLKVLAHEAIRKRDESSKQRDEALREKEEALKTVEEVTSELVEANKGKDEVFKQLEEVSKAKDSSRSEIETAVSMLVSGIEKISGKVSNFKNFTAGGLPKSHKYSGLPAVAYGVIKRTNEIVEELLRQIELTTKSRNETREQMEQRNYEIAIEVSQLEATISRLREEVLRKSSEVESLERSVVEKDDKLVEMQREWAEKHSVMEREELGLRNLVTEYDDKLRSMESKMGLQRSLLIEQLNYVTKIHEEISNVVKIVDANKYSELSESLFLAKETDLEENIKASLAGMESIYELSRFVVERTRDLIQEKNGEVKSRDEMVSQLVREKEQIGSLLRSTLSRRTSVDLSSRTNEMFKVAENGLKAAGIDYKFSNHLGEGKVPAPSDGVIPVDAEEDEVYALAGALENIIKQSQVEIIELKHSMDDLRAESNLLKEQVESQTKELNHWKQRVDELEEKERVANSNVEGLMLDISAAEEEITRWKVAAQQEADAGKAVEQEYTSQLLAIRQELEEAKQAVIEAEKKLKFKEETAAAAMAARDAAEKSLKLADIRATRLRDRVEELTRQLDELDTRETSRSGLSRPRYMCWPWEWLGLDFVGFHGAEIQQENTNEMELSEPLL</sequence>
<keyword evidence="1" id="KW-0175">Coiled coil</keyword>
<evidence type="ECO:0000256" key="2">
    <source>
        <dbReference type="SAM" id="MobiDB-lite"/>
    </source>
</evidence>
<feature type="region of interest" description="Disordered" evidence="2">
    <location>
        <begin position="1"/>
        <end position="29"/>
    </location>
</feature>
<evidence type="ECO:0000256" key="1">
    <source>
        <dbReference type="SAM" id="Coils"/>
    </source>
</evidence>
<dbReference type="InterPro" id="IPR040300">
    <property type="entry name" value="At3g49055-like"/>
</dbReference>
<dbReference type="Proteomes" id="UP001652660">
    <property type="component" value="Chromosome 11e"/>
</dbReference>